<dbReference type="GO" id="GO:1990456">
    <property type="term" value="P:mitochondrion-endoplasmic reticulum membrane tethering"/>
    <property type="evidence" value="ECO:0007669"/>
    <property type="project" value="TreeGrafter"/>
</dbReference>
<evidence type="ECO:0000256" key="4">
    <source>
        <dbReference type="ARBA" id="ARBA00022824"/>
    </source>
</evidence>
<evidence type="ECO:0000256" key="7">
    <source>
        <dbReference type="ARBA" id="ARBA00023121"/>
    </source>
</evidence>
<feature type="region of interest" description="Disordered" evidence="9">
    <location>
        <begin position="707"/>
        <end position="857"/>
    </location>
</feature>
<feature type="region of interest" description="Disordered" evidence="9">
    <location>
        <begin position="885"/>
        <end position="1198"/>
    </location>
</feature>
<feature type="region of interest" description="Disordered" evidence="9">
    <location>
        <begin position="454"/>
        <end position="687"/>
    </location>
</feature>
<feature type="compositionally biased region" description="Basic and acidic residues" evidence="9">
    <location>
        <begin position="468"/>
        <end position="478"/>
    </location>
</feature>
<evidence type="ECO:0000256" key="10">
    <source>
        <dbReference type="SAM" id="Phobius"/>
    </source>
</evidence>
<feature type="compositionally biased region" description="Basic and acidic residues" evidence="9">
    <location>
        <begin position="891"/>
        <end position="900"/>
    </location>
</feature>
<feature type="compositionally biased region" description="Low complexity" evidence="9">
    <location>
        <begin position="608"/>
        <end position="621"/>
    </location>
</feature>
<gene>
    <name evidence="12" type="ORF">BMF94_3146</name>
</gene>
<proteinExistence type="predicted"/>
<keyword evidence="8 10" id="KW-0472">Membrane</keyword>
<feature type="domain" description="SMP-LTD" evidence="11">
    <location>
        <begin position="248"/>
        <end position="439"/>
    </location>
</feature>
<keyword evidence="6" id="KW-0445">Lipid transport</keyword>
<comment type="subcellular location">
    <subcellularLocation>
        <location evidence="1">Endoplasmic reticulum membrane</location>
    </subcellularLocation>
</comment>
<dbReference type="OrthoDB" id="26740at2759"/>
<dbReference type="PANTHER" id="PTHR13466">
    <property type="entry name" value="TEX2 PROTEIN-RELATED"/>
    <property type="match status" value="1"/>
</dbReference>
<feature type="compositionally biased region" description="Low complexity" evidence="9">
    <location>
        <begin position="492"/>
        <end position="505"/>
    </location>
</feature>
<feature type="compositionally biased region" description="Low complexity" evidence="9">
    <location>
        <begin position="761"/>
        <end position="772"/>
    </location>
</feature>
<evidence type="ECO:0000256" key="1">
    <source>
        <dbReference type="ARBA" id="ARBA00004586"/>
    </source>
</evidence>
<feature type="compositionally biased region" description="Polar residues" evidence="9">
    <location>
        <begin position="593"/>
        <end position="607"/>
    </location>
</feature>
<dbReference type="GO" id="GO:0008289">
    <property type="term" value="F:lipid binding"/>
    <property type="evidence" value="ECO:0007669"/>
    <property type="project" value="UniProtKB-KW"/>
</dbReference>
<feature type="compositionally biased region" description="Polar residues" evidence="9">
    <location>
        <begin position="997"/>
        <end position="1008"/>
    </location>
</feature>
<feature type="compositionally biased region" description="Low complexity" evidence="9">
    <location>
        <begin position="577"/>
        <end position="588"/>
    </location>
</feature>
<dbReference type="STRING" id="741276.A0A2S5BA16"/>
<organism evidence="12 13">
    <name type="scientific">Rhodotorula taiwanensis</name>
    <dbReference type="NCBI Taxonomy" id="741276"/>
    <lineage>
        <taxon>Eukaryota</taxon>
        <taxon>Fungi</taxon>
        <taxon>Dikarya</taxon>
        <taxon>Basidiomycota</taxon>
        <taxon>Pucciniomycotina</taxon>
        <taxon>Microbotryomycetes</taxon>
        <taxon>Sporidiobolales</taxon>
        <taxon>Sporidiobolaceae</taxon>
        <taxon>Rhodotorula</taxon>
    </lineage>
</organism>
<evidence type="ECO:0000259" key="11">
    <source>
        <dbReference type="PROSITE" id="PS51847"/>
    </source>
</evidence>
<accession>A0A2S5BA16</accession>
<evidence type="ECO:0000256" key="8">
    <source>
        <dbReference type="ARBA" id="ARBA00023136"/>
    </source>
</evidence>
<feature type="compositionally biased region" description="Low complexity" evidence="9">
    <location>
        <begin position="834"/>
        <end position="857"/>
    </location>
</feature>
<evidence type="ECO:0000256" key="6">
    <source>
        <dbReference type="ARBA" id="ARBA00023055"/>
    </source>
</evidence>
<dbReference type="AlphaFoldDB" id="A0A2S5BA16"/>
<keyword evidence="3 10" id="KW-0812">Transmembrane</keyword>
<dbReference type="InterPro" id="IPR031468">
    <property type="entry name" value="SMP_LBD"/>
</dbReference>
<evidence type="ECO:0000256" key="9">
    <source>
        <dbReference type="SAM" id="MobiDB-lite"/>
    </source>
</evidence>
<dbReference type="GO" id="GO:0005789">
    <property type="term" value="C:endoplasmic reticulum membrane"/>
    <property type="evidence" value="ECO:0007669"/>
    <property type="project" value="UniProtKB-SubCell"/>
</dbReference>
<keyword evidence="7" id="KW-0446">Lipid-binding</keyword>
<feature type="compositionally biased region" description="Low complexity" evidence="9">
    <location>
        <begin position="964"/>
        <end position="996"/>
    </location>
</feature>
<feature type="compositionally biased region" description="Acidic residues" evidence="9">
    <location>
        <begin position="479"/>
        <end position="489"/>
    </location>
</feature>
<feature type="compositionally biased region" description="Low complexity" evidence="9">
    <location>
        <begin position="1015"/>
        <end position="1038"/>
    </location>
</feature>
<evidence type="ECO:0000313" key="13">
    <source>
        <dbReference type="Proteomes" id="UP000237144"/>
    </source>
</evidence>
<feature type="compositionally biased region" description="Basic and acidic residues" evidence="9">
    <location>
        <begin position="650"/>
        <end position="687"/>
    </location>
</feature>
<comment type="caution">
    <text evidence="12">The sequence shown here is derived from an EMBL/GenBank/DDBJ whole genome shotgun (WGS) entry which is preliminary data.</text>
</comment>
<sequence length="1198" mass="127816">MAGALTVICAYVVGGLTFVPLCLVAFCFFLYRTSPVVALPARTSGASASTADKDGDEAEPVTVYRAGWLSARKTYEPSKDNGDGTYLGTLASSYKSFMDNRSKDPRRTRPKDRFYAVLKQKTLYLYEGEDQIECWAAIEVAAYDVLIYPEDYVDGELFAKRTAIQLRPKSETAVDSLLDSASDKLDSQHTPWFFFARVNSDKEDWYHSLQLSSRFGSPSAAADVARDRSLFDSEDMARLVEAIDQQPEAIPMRWLNALLGRVFLAVYRTKSVEEYITSRIVRKLKRVKLPTMLSEIQVREVQVGSSAPLFSKPMLKELTADGDASLEMHVAYVGNARVTIETEATISLGSRFKPYTVRLVLAIVLKELEGTMLLKVKKPPSNRIWFGFTTPPKMVLSVEPVVSTRQIKWSMVTGPIESRIRELVMEAVVLPHMDDLSFFNTAACPLSRGGIYGDFLRDPEPSPEEELNGPKRDDREVTNEDIPEEELVGEEATTSALAPSLSAKADGLRPTAAMRRRRSSEGDHPDKSAPAVGPLAGDAGRKKSNSSAKSVSSLAGLGASFAQWREQTKNASAPGDTSTPASTSAKSAEGGSQRKSTWFGNGNSNKTANAGLGSNSASASAPDLFTRTPSVLSLASTDTTSSVHPPAQVVEDRARDDISAAKLKDILSKRAASRERERQREREVERARELEADAVIARVGRVDTVQASAAGSSDGGLDPVRIAGSNATPRLTDSPEAVTSELHHSDASEVHVVPSTHDTDTLSLSSAAGSARSAEHTHALETDTITNPPALPMRPSWVRSHSPVRDAASVMSTVSPPAAVQPLPAPPPSHPRHAVSASVDDAGSITASSSTSNLLSSWRTRASDKEALAAGVASAKESMRRWGANWAAKRAAKDSPRSEDFDNVVGESPEKGRDGSADRYREHRRERDSSTAAGSAGYFGDIDAHVTKPLPLAPDTPPRGRAGSLSSSSLLSTSPSSARLVPAASTPSLALSPSTAVGRSSPSTSPQKPSMMHNASSSLSATTSYAGGYGATTGSTYGRRTMAVPGIRNEDLKKKVAEDHLGSNATSPPQPVLGDLARTSSIERREDPPSTARVSPTEEPASSQTSANLGPDGTLSGELSDPAETERPALPAREPSATGLAVSSSEQPAMARSPPPLPVRADAQSTPAADRPPLPARPETTLPIQQEVAEGSSRSSSP</sequence>
<feature type="compositionally biased region" description="Polar residues" evidence="9">
    <location>
        <begin position="627"/>
        <end position="643"/>
    </location>
</feature>
<feature type="compositionally biased region" description="Basic and acidic residues" evidence="9">
    <location>
        <begin position="908"/>
        <end position="929"/>
    </location>
</feature>
<evidence type="ECO:0000313" key="12">
    <source>
        <dbReference type="EMBL" id="POY73612.1"/>
    </source>
</evidence>
<evidence type="ECO:0000256" key="5">
    <source>
        <dbReference type="ARBA" id="ARBA00022989"/>
    </source>
</evidence>
<dbReference type="PROSITE" id="PS51847">
    <property type="entry name" value="SMP"/>
    <property type="match status" value="1"/>
</dbReference>
<keyword evidence="5 10" id="KW-1133">Transmembrane helix</keyword>
<dbReference type="Proteomes" id="UP000237144">
    <property type="component" value="Unassembled WGS sequence"/>
</dbReference>
<keyword evidence="4" id="KW-0256">Endoplasmic reticulum</keyword>
<evidence type="ECO:0000256" key="2">
    <source>
        <dbReference type="ARBA" id="ARBA00022448"/>
    </source>
</evidence>
<dbReference type="CDD" id="cd21675">
    <property type="entry name" value="SMP_TEX2"/>
    <property type="match status" value="1"/>
</dbReference>
<dbReference type="PANTHER" id="PTHR13466:SF19">
    <property type="entry name" value="NUCLEUS-VACUOLE JUNCTION PROTEIN 2"/>
    <property type="match status" value="1"/>
</dbReference>
<reference evidence="12 13" key="1">
    <citation type="journal article" date="2018" name="Front. Microbiol.">
        <title>Prospects for Fungal Bioremediation of Acidic Radioactive Waste Sites: Characterization and Genome Sequence of Rhodotorula taiwanensis MD1149.</title>
        <authorList>
            <person name="Tkavc R."/>
            <person name="Matrosova V.Y."/>
            <person name="Grichenko O.E."/>
            <person name="Gostincar C."/>
            <person name="Volpe R.P."/>
            <person name="Klimenkova P."/>
            <person name="Gaidamakova E.K."/>
            <person name="Zhou C.E."/>
            <person name="Stewart B.J."/>
            <person name="Lyman M.G."/>
            <person name="Malfatti S.A."/>
            <person name="Rubinfeld B."/>
            <person name="Courtot M."/>
            <person name="Singh J."/>
            <person name="Dalgard C.L."/>
            <person name="Hamilton T."/>
            <person name="Frey K.G."/>
            <person name="Gunde-Cimerman N."/>
            <person name="Dugan L."/>
            <person name="Daly M.J."/>
        </authorList>
    </citation>
    <scope>NUCLEOTIDE SEQUENCE [LARGE SCALE GENOMIC DNA]</scope>
    <source>
        <strain evidence="12 13">MD1149</strain>
    </source>
</reference>
<evidence type="ECO:0000256" key="3">
    <source>
        <dbReference type="ARBA" id="ARBA00022692"/>
    </source>
</evidence>
<name>A0A2S5BA16_9BASI</name>
<dbReference type="GO" id="GO:0015914">
    <property type="term" value="P:phospholipid transport"/>
    <property type="evidence" value="ECO:0007669"/>
    <property type="project" value="TreeGrafter"/>
</dbReference>
<protein>
    <recommendedName>
        <fullName evidence="11">SMP-LTD domain-containing protein</fullName>
    </recommendedName>
</protein>
<dbReference type="GO" id="GO:0032865">
    <property type="term" value="C:ERMES complex"/>
    <property type="evidence" value="ECO:0007669"/>
    <property type="project" value="TreeGrafter"/>
</dbReference>
<feature type="transmembrane region" description="Helical" evidence="10">
    <location>
        <begin position="7"/>
        <end position="31"/>
    </location>
</feature>
<feature type="compositionally biased region" description="Low complexity" evidence="9">
    <location>
        <begin position="545"/>
        <end position="560"/>
    </location>
</feature>
<dbReference type="EMBL" id="PJQD01000035">
    <property type="protein sequence ID" value="POY73612.1"/>
    <property type="molecule type" value="Genomic_DNA"/>
</dbReference>
<feature type="compositionally biased region" description="Basic and acidic residues" evidence="9">
    <location>
        <begin position="1048"/>
        <end position="1061"/>
    </location>
</feature>
<keyword evidence="13" id="KW-1185">Reference proteome</keyword>
<keyword evidence="2" id="KW-0813">Transport</keyword>